<proteinExistence type="predicted"/>
<organism evidence="1 2">
    <name type="scientific">Protopolystoma xenopodis</name>
    <dbReference type="NCBI Taxonomy" id="117903"/>
    <lineage>
        <taxon>Eukaryota</taxon>
        <taxon>Metazoa</taxon>
        <taxon>Spiralia</taxon>
        <taxon>Lophotrochozoa</taxon>
        <taxon>Platyhelminthes</taxon>
        <taxon>Monogenea</taxon>
        <taxon>Polyopisthocotylea</taxon>
        <taxon>Polystomatidea</taxon>
        <taxon>Polystomatidae</taxon>
        <taxon>Protopolystoma</taxon>
    </lineage>
</organism>
<dbReference type="AlphaFoldDB" id="A0A448WKT0"/>
<evidence type="ECO:0000313" key="1">
    <source>
        <dbReference type="EMBL" id="VEL14179.1"/>
    </source>
</evidence>
<protein>
    <submittedName>
        <fullName evidence="1">Uncharacterized protein</fullName>
    </submittedName>
</protein>
<comment type="caution">
    <text evidence="1">The sequence shown here is derived from an EMBL/GenBank/DDBJ whole genome shotgun (WGS) entry which is preliminary data.</text>
</comment>
<dbReference type="Proteomes" id="UP000784294">
    <property type="component" value="Unassembled WGS sequence"/>
</dbReference>
<evidence type="ECO:0000313" key="2">
    <source>
        <dbReference type="Proteomes" id="UP000784294"/>
    </source>
</evidence>
<sequence>MLEHANIYSLRALRRSHSTEPGVIAGRLTALLVAQPPSDQTNAKGDGPMADAVSHSEETAVAEAIVTSQERRPRSLSNEDLLVTKQRDSGYHHDLQLPPINLDQRPKTALNYLGTRWHDKSVHQDRHGTASQTHRIVPMTREACQKLESCESGNRMLV</sequence>
<keyword evidence="2" id="KW-1185">Reference proteome</keyword>
<dbReference type="EMBL" id="CAAALY010020245">
    <property type="protein sequence ID" value="VEL14179.1"/>
    <property type="molecule type" value="Genomic_DNA"/>
</dbReference>
<name>A0A448WKT0_9PLAT</name>
<reference evidence="1" key="1">
    <citation type="submission" date="2018-11" db="EMBL/GenBank/DDBJ databases">
        <authorList>
            <consortium name="Pathogen Informatics"/>
        </authorList>
    </citation>
    <scope>NUCLEOTIDE SEQUENCE</scope>
</reference>
<accession>A0A448WKT0</accession>
<gene>
    <name evidence="1" type="ORF">PXEA_LOCUS7619</name>
</gene>